<sequence length="268" mass="31238">MVEMEKKKIAQEFNRQARAYDQYAVVQKRMAHRLMETAVKQIHPKNILEIGCGTGYLTQLLLEQYPDSRLTVIDLAENMMDCTRKRTRHLSQVQYWVGDAEKINWKSQSYDLIIANAAVHWFSDPGITLNKLAGSLCSGGVFVCSTFGPDTFQELNTTYTWIEREYHLSSSDPPFYLRNSHKWKEILQLGGLSDVKTQVCWHRIEYKDCCEFLHAVRRMGGCCSRYVRLPQEQEPLSAMKHRYNQSYRMKQGGVYATYQIIQLCGRKR</sequence>
<dbReference type="GO" id="GO:0102130">
    <property type="term" value="F:malonyl-CoA methyltransferase activity"/>
    <property type="evidence" value="ECO:0007669"/>
    <property type="project" value="UniProtKB-EC"/>
</dbReference>
<evidence type="ECO:0000256" key="2">
    <source>
        <dbReference type="ARBA" id="ARBA00004746"/>
    </source>
</evidence>
<gene>
    <name evidence="8 10" type="primary">bioC</name>
    <name evidence="10" type="ORF">GXN76_01950</name>
</gene>
<proteinExistence type="inferred from homology"/>
<dbReference type="Gene3D" id="3.40.50.150">
    <property type="entry name" value="Vaccinia Virus protein VP39"/>
    <property type="match status" value="1"/>
</dbReference>
<accession>A0A7D4BE74</accession>
<dbReference type="UniPathway" id="UPA00078"/>
<dbReference type="InterPro" id="IPR029063">
    <property type="entry name" value="SAM-dependent_MTases_sf"/>
</dbReference>
<evidence type="ECO:0000259" key="9">
    <source>
        <dbReference type="Pfam" id="PF08241"/>
    </source>
</evidence>
<dbReference type="InterPro" id="IPR050602">
    <property type="entry name" value="Malonyl-ACP_OMT"/>
</dbReference>
<evidence type="ECO:0000313" key="10">
    <source>
        <dbReference type="EMBL" id="QKG83352.1"/>
    </source>
</evidence>
<dbReference type="PANTHER" id="PTHR13090:SF1">
    <property type="entry name" value="ARGININE-HYDROXYLASE NDUFAF5, MITOCHONDRIAL"/>
    <property type="match status" value="1"/>
</dbReference>
<name>A0A7D4BE74_9BACL</name>
<evidence type="ECO:0000256" key="6">
    <source>
        <dbReference type="ARBA" id="ARBA00022691"/>
    </source>
</evidence>
<organism evidence="10 11">
    <name type="scientific">Kroppenstedtia pulmonis</name>
    <dbReference type="NCBI Taxonomy" id="1380685"/>
    <lineage>
        <taxon>Bacteria</taxon>
        <taxon>Bacillati</taxon>
        <taxon>Bacillota</taxon>
        <taxon>Bacilli</taxon>
        <taxon>Bacillales</taxon>
        <taxon>Thermoactinomycetaceae</taxon>
        <taxon>Kroppenstedtia</taxon>
    </lineage>
</organism>
<dbReference type="KEGG" id="kpul:GXN76_01950"/>
<dbReference type="InterPro" id="IPR013216">
    <property type="entry name" value="Methyltransf_11"/>
</dbReference>
<dbReference type="PANTHER" id="PTHR13090">
    <property type="entry name" value="ARGININE-HYDROXYLASE NDUFAF5, MITOCHONDRIAL"/>
    <property type="match status" value="1"/>
</dbReference>
<dbReference type="InterPro" id="IPR011814">
    <property type="entry name" value="BioC"/>
</dbReference>
<evidence type="ECO:0000256" key="8">
    <source>
        <dbReference type="HAMAP-Rule" id="MF_00835"/>
    </source>
</evidence>
<keyword evidence="6 8" id="KW-0949">S-adenosyl-L-methionine</keyword>
<dbReference type="Proteomes" id="UP000503088">
    <property type="component" value="Chromosome"/>
</dbReference>
<dbReference type="SUPFAM" id="SSF53335">
    <property type="entry name" value="S-adenosyl-L-methionine-dependent methyltransferases"/>
    <property type="match status" value="1"/>
</dbReference>
<dbReference type="AlphaFoldDB" id="A0A7D4BE74"/>
<dbReference type="HAMAP" id="MF_00835">
    <property type="entry name" value="BioC"/>
    <property type="match status" value="1"/>
</dbReference>
<evidence type="ECO:0000256" key="7">
    <source>
        <dbReference type="ARBA" id="ARBA00022756"/>
    </source>
</evidence>
<dbReference type="GO" id="GO:0032259">
    <property type="term" value="P:methylation"/>
    <property type="evidence" value="ECO:0007669"/>
    <property type="project" value="UniProtKB-KW"/>
</dbReference>
<comment type="similarity">
    <text evidence="8">Belongs to the methyltransferase superfamily.</text>
</comment>
<protein>
    <recommendedName>
        <fullName evidence="3 8">Malonyl-[acyl-carrier protein] O-methyltransferase</fullName>
        <shortName evidence="8">Malonyl-ACP O-methyltransferase</shortName>
        <ecNumber evidence="3 8">2.1.1.197</ecNumber>
    </recommendedName>
    <alternativeName>
        <fullName evidence="8">Biotin synthesis protein BioC</fullName>
    </alternativeName>
</protein>
<dbReference type="GO" id="GO:0008757">
    <property type="term" value="F:S-adenosylmethionine-dependent methyltransferase activity"/>
    <property type="evidence" value="ECO:0007669"/>
    <property type="project" value="InterPro"/>
</dbReference>
<comment type="pathway">
    <text evidence="2 8">Cofactor biosynthesis; biotin biosynthesis.</text>
</comment>
<comment type="function">
    <text evidence="8">Converts the free carboxyl group of a malonyl-thioester to its methyl ester by transfer of a methyl group from S-adenosyl-L-methionine (SAM). It allows to synthesize pimeloyl-ACP via the fatty acid synthetic pathway.</text>
</comment>
<keyword evidence="5 8" id="KW-0808">Transferase</keyword>
<feature type="domain" description="Methyltransferase type 11" evidence="9">
    <location>
        <begin position="48"/>
        <end position="144"/>
    </location>
</feature>
<evidence type="ECO:0000313" key="11">
    <source>
        <dbReference type="Proteomes" id="UP000503088"/>
    </source>
</evidence>
<evidence type="ECO:0000256" key="1">
    <source>
        <dbReference type="ARBA" id="ARBA00000852"/>
    </source>
</evidence>
<evidence type="ECO:0000256" key="5">
    <source>
        <dbReference type="ARBA" id="ARBA00022679"/>
    </source>
</evidence>
<dbReference type="Pfam" id="PF08241">
    <property type="entry name" value="Methyltransf_11"/>
    <property type="match status" value="1"/>
</dbReference>
<evidence type="ECO:0000256" key="3">
    <source>
        <dbReference type="ARBA" id="ARBA00012327"/>
    </source>
</evidence>
<reference evidence="10 11" key="1">
    <citation type="submission" date="2020-01" db="EMBL/GenBank/DDBJ databases">
        <authorList>
            <person name="Gulvik C.A."/>
            <person name="Batra D.G."/>
        </authorList>
    </citation>
    <scope>NUCLEOTIDE SEQUENCE [LARGE SCALE GENOMIC DNA]</scope>
    <source>
        <strain evidence="10 11">W9323</strain>
    </source>
</reference>
<keyword evidence="7 8" id="KW-0093">Biotin biosynthesis</keyword>
<keyword evidence="4 8" id="KW-0489">Methyltransferase</keyword>
<dbReference type="EC" id="2.1.1.197" evidence="3 8"/>
<comment type="catalytic activity">
    <reaction evidence="1 8">
        <text>malonyl-[ACP] + S-adenosyl-L-methionine = malonyl-[ACP] methyl ester + S-adenosyl-L-homocysteine</text>
        <dbReference type="Rhea" id="RHEA:17105"/>
        <dbReference type="Rhea" id="RHEA-COMP:9623"/>
        <dbReference type="Rhea" id="RHEA-COMP:9954"/>
        <dbReference type="ChEBI" id="CHEBI:57856"/>
        <dbReference type="ChEBI" id="CHEBI:59789"/>
        <dbReference type="ChEBI" id="CHEBI:78449"/>
        <dbReference type="ChEBI" id="CHEBI:78845"/>
        <dbReference type="EC" id="2.1.1.197"/>
    </reaction>
</comment>
<keyword evidence="11" id="KW-1185">Reference proteome</keyword>
<dbReference type="NCBIfam" id="TIGR02072">
    <property type="entry name" value="BioC"/>
    <property type="match status" value="1"/>
</dbReference>
<evidence type="ECO:0000256" key="4">
    <source>
        <dbReference type="ARBA" id="ARBA00022603"/>
    </source>
</evidence>
<dbReference type="CDD" id="cd02440">
    <property type="entry name" value="AdoMet_MTases"/>
    <property type="match status" value="1"/>
</dbReference>
<dbReference type="GO" id="GO:0009102">
    <property type="term" value="P:biotin biosynthetic process"/>
    <property type="evidence" value="ECO:0007669"/>
    <property type="project" value="UniProtKB-UniRule"/>
</dbReference>
<dbReference type="GO" id="GO:0010340">
    <property type="term" value="F:carboxyl-O-methyltransferase activity"/>
    <property type="evidence" value="ECO:0007669"/>
    <property type="project" value="UniProtKB-UniRule"/>
</dbReference>
<dbReference type="EMBL" id="CP048104">
    <property type="protein sequence ID" value="QKG83352.1"/>
    <property type="molecule type" value="Genomic_DNA"/>
</dbReference>